<protein>
    <submittedName>
        <fullName evidence="1">Unannotated protein</fullName>
    </submittedName>
</protein>
<gene>
    <name evidence="1" type="ORF">UFOPK1358_00161</name>
</gene>
<evidence type="ECO:0000313" key="1">
    <source>
        <dbReference type="EMBL" id="CAB4530136.1"/>
    </source>
</evidence>
<accession>A0A6J6AUK9</accession>
<reference evidence="1" key="1">
    <citation type="submission" date="2020-05" db="EMBL/GenBank/DDBJ databases">
        <authorList>
            <person name="Chiriac C."/>
            <person name="Salcher M."/>
            <person name="Ghai R."/>
            <person name="Kavagutti S V."/>
        </authorList>
    </citation>
    <scope>NUCLEOTIDE SEQUENCE</scope>
</reference>
<organism evidence="1">
    <name type="scientific">freshwater metagenome</name>
    <dbReference type="NCBI Taxonomy" id="449393"/>
    <lineage>
        <taxon>unclassified sequences</taxon>
        <taxon>metagenomes</taxon>
        <taxon>ecological metagenomes</taxon>
    </lineage>
</organism>
<dbReference type="AlphaFoldDB" id="A0A6J6AUK9"/>
<dbReference type="EMBL" id="CAEZSF010000007">
    <property type="protein sequence ID" value="CAB4530136.1"/>
    <property type="molecule type" value="Genomic_DNA"/>
</dbReference>
<sequence>MVNEDRSETFASAELAPDTARTCHEYKLVPARPLTTAEVAVPADIQVVHGVLRPTTTQYS</sequence>
<proteinExistence type="predicted"/>
<name>A0A6J6AUK9_9ZZZZ</name>